<keyword evidence="10" id="KW-0812">Transmembrane</keyword>
<dbReference type="GO" id="GO:0006437">
    <property type="term" value="P:tyrosyl-tRNA aminoacylation"/>
    <property type="evidence" value="ECO:0007669"/>
    <property type="project" value="UniProtKB-UniRule"/>
</dbReference>
<dbReference type="AlphaFoldDB" id="A0AAU7QSC1"/>
<evidence type="ECO:0000256" key="1">
    <source>
        <dbReference type="ARBA" id="ARBA00013160"/>
    </source>
</evidence>
<feature type="transmembrane region" description="Helical" evidence="10">
    <location>
        <begin position="287"/>
        <end position="309"/>
    </location>
</feature>
<evidence type="ECO:0000256" key="3">
    <source>
        <dbReference type="ARBA" id="ARBA00022741"/>
    </source>
</evidence>
<gene>
    <name evidence="11" type="primary">tyrS</name>
    <name evidence="11" type="ORF">ABPD24_00205</name>
</gene>
<dbReference type="InterPro" id="IPR024088">
    <property type="entry name" value="Tyr-tRNA-ligase_bac-type"/>
</dbReference>
<dbReference type="PANTHER" id="PTHR11766">
    <property type="entry name" value="TYROSYL-TRNA SYNTHETASE"/>
    <property type="match status" value="1"/>
</dbReference>
<organism evidence="11">
    <name type="scientific">Candidatus Shikimatogenerans sp. AspAUS03</name>
    <dbReference type="NCBI Taxonomy" id="3158563"/>
    <lineage>
        <taxon>Bacteria</taxon>
        <taxon>Pseudomonadati</taxon>
        <taxon>Bacteroidota</taxon>
        <taxon>Flavobacteriia</taxon>
        <taxon>Flavobacteriales</taxon>
        <taxon>Candidatus Shikimatogenerans</taxon>
    </lineage>
</organism>
<evidence type="ECO:0000256" key="7">
    <source>
        <dbReference type="ARBA" id="ARBA00048248"/>
    </source>
</evidence>
<evidence type="ECO:0000256" key="4">
    <source>
        <dbReference type="ARBA" id="ARBA00022840"/>
    </source>
</evidence>
<dbReference type="PRINTS" id="PR01040">
    <property type="entry name" value="TRNASYNTHTYR"/>
</dbReference>
<dbReference type="InterPro" id="IPR014729">
    <property type="entry name" value="Rossmann-like_a/b/a_fold"/>
</dbReference>
<dbReference type="SUPFAM" id="SSF52374">
    <property type="entry name" value="Nucleotidylyl transferase"/>
    <property type="match status" value="1"/>
</dbReference>
<keyword evidence="4 9" id="KW-0067">ATP-binding</keyword>
<evidence type="ECO:0000256" key="6">
    <source>
        <dbReference type="ARBA" id="ARBA00023146"/>
    </source>
</evidence>
<reference evidence="11" key="1">
    <citation type="submission" date="2024-06" db="EMBL/GenBank/DDBJ databases">
        <title>Diversity, functionality, and evolutionary history of bacterial symbionts in false click beetles (Coleoptera, Throscidae).</title>
        <authorList>
            <person name="Wierz J.C."/>
            <person name="Malm H."/>
            <person name="Kaltenpoth M."/>
            <person name="Engl T."/>
        </authorList>
    </citation>
    <scope>NUCLEOTIDE SEQUENCE</scope>
    <source>
        <strain evidence="11">AspAUS03</strain>
    </source>
</reference>
<evidence type="ECO:0000256" key="8">
    <source>
        <dbReference type="NCBIfam" id="TIGR00234"/>
    </source>
</evidence>
<protein>
    <recommendedName>
        <fullName evidence="1 8">Tyrosine--tRNA ligase</fullName>
        <ecNumber evidence="1 8">6.1.1.1</ecNumber>
    </recommendedName>
</protein>
<evidence type="ECO:0000313" key="11">
    <source>
        <dbReference type="EMBL" id="XBT18884.1"/>
    </source>
</evidence>
<sequence>MNILKNLKWRNYIDNITKNKNCILNNKLIFYFGFDPTYKSLHIGHLLIFFLIKEFLYKKKNKIFIILGQFTTKINNFKNHIIIKNLINIKKQIKCFSKKILKKKIYILNNNKWLSKINLYKYITNITKNINLNYLLKKKIINKNFKNINFNQVLYSTLQAYDYFYLYKKYKCNIQIGGSDQWSNIILGIKLIKKIFKKKVYGLTYPLLTDNNNIKFSKSNKIFNIWLNKKKNSPFIIYQYFINLSDTKSLNLLKKCTLIKIKYIKKIIYIYKKNLIFKKVQHILSKIFLILLYNYNTYMYSKLFSYYLYKKNNNFLKLKYHLYYIKNNILYFKINFKKIYNIIFLMKILKRYLKISLKKINLYFKNNIIKFNYKIYKIFIKKKIINKYVIGNIGKLFFFIKIICL</sequence>
<keyword evidence="10" id="KW-0472">Membrane</keyword>
<dbReference type="EMBL" id="CP157897">
    <property type="protein sequence ID" value="XBT18884.1"/>
    <property type="molecule type" value="Genomic_DNA"/>
</dbReference>
<proteinExistence type="inferred from homology"/>
<keyword evidence="5 9" id="KW-0648">Protein biosynthesis</keyword>
<dbReference type="GO" id="GO:0005524">
    <property type="term" value="F:ATP binding"/>
    <property type="evidence" value="ECO:0007669"/>
    <property type="project" value="UniProtKB-KW"/>
</dbReference>
<dbReference type="GO" id="GO:0005829">
    <property type="term" value="C:cytosol"/>
    <property type="evidence" value="ECO:0007669"/>
    <property type="project" value="TreeGrafter"/>
</dbReference>
<dbReference type="Pfam" id="PF00579">
    <property type="entry name" value="tRNA-synt_1b"/>
    <property type="match status" value="1"/>
</dbReference>
<dbReference type="Gene3D" id="3.40.50.620">
    <property type="entry name" value="HUPs"/>
    <property type="match status" value="1"/>
</dbReference>
<dbReference type="NCBIfam" id="TIGR00234">
    <property type="entry name" value="tyrS"/>
    <property type="match status" value="1"/>
</dbReference>
<dbReference type="EC" id="6.1.1.1" evidence="1 8"/>
<dbReference type="Gene3D" id="1.10.240.10">
    <property type="entry name" value="Tyrosyl-Transfer RNA Synthetase"/>
    <property type="match status" value="1"/>
</dbReference>
<dbReference type="InterPro" id="IPR002305">
    <property type="entry name" value="aa-tRNA-synth_Ic"/>
</dbReference>
<keyword evidence="2 9" id="KW-0436">Ligase</keyword>
<evidence type="ECO:0000256" key="10">
    <source>
        <dbReference type="SAM" id="Phobius"/>
    </source>
</evidence>
<comment type="catalytic activity">
    <reaction evidence="7">
        <text>tRNA(Tyr) + L-tyrosine + ATP = L-tyrosyl-tRNA(Tyr) + AMP + diphosphate + H(+)</text>
        <dbReference type="Rhea" id="RHEA:10220"/>
        <dbReference type="Rhea" id="RHEA-COMP:9706"/>
        <dbReference type="Rhea" id="RHEA-COMP:9707"/>
        <dbReference type="ChEBI" id="CHEBI:15378"/>
        <dbReference type="ChEBI" id="CHEBI:30616"/>
        <dbReference type="ChEBI" id="CHEBI:33019"/>
        <dbReference type="ChEBI" id="CHEBI:58315"/>
        <dbReference type="ChEBI" id="CHEBI:78442"/>
        <dbReference type="ChEBI" id="CHEBI:78536"/>
        <dbReference type="ChEBI" id="CHEBI:456215"/>
        <dbReference type="EC" id="6.1.1.1"/>
    </reaction>
</comment>
<accession>A0AAU7QSC1</accession>
<evidence type="ECO:0000256" key="9">
    <source>
        <dbReference type="RuleBase" id="RU363036"/>
    </source>
</evidence>
<dbReference type="GO" id="GO:0004831">
    <property type="term" value="F:tyrosine-tRNA ligase activity"/>
    <property type="evidence" value="ECO:0007669"/>
    <property type="project" value="UniProtKB-UniRule"/>
</dbReference>
<dbReference type="PANTHER" id="PTHR11766:SF0">
    <property type="entry name" value="TYROSINE--TRNA LIGASE, MITOCHONDRIAL"/>
    <property type="match status" value="1"/>
</dbReference>
<name>A0AAU7QSC1_9FLAO</name>
<evidence type="ECO:0000256" key="2">
    <source>
        <dbReference type="ARBA" id="ARBA00022598"/>
    </source>
</evidence>
<keyword evidence="3 9" id="KW-0547">Nucleotide-binding</keyword>
<dbReference type="InterPro" id="IPR002307">
    <property type="entry name" value="Tyr-tRNA-ligase"/>
</dbReference>
<keyword evidence="10" id="KW-1133">Transmembrane helix</keyword>
<comment type="similarity">
    <text evidence="9">Belongs to the class-I aminoacyl-tRNA synthetase family.</text>
</comment>
<keyword evidence="6 9" id="KW-0030">Aminoacyl-tRNA synthetase</keyword>
<evidence type="ECO:0000256" key="5">
    <source>
        <dbReference type="ARBA" id="ARBA00022917"/>
    </source>
</evidence>